<keyword evidence="5" id="KW-0547">Nucleotide-binding</keyword>
<reference evidence="11 12" key="1">
    <citation type="submission" date="2019-10" db="EMBL/GenBank/DDBJ databases">
        <title>Genomic analysis of Raineyella sp. CBA3103.</title>
        <authorList>
            <person name="Roh S.W."/>
        </authorList>
    </citation>
    <scope>NUCLEOTIDE SEQUENCE [LARGE SCALE GENOMIC DNA]</scope>
    <source>
        <strain evidence="11 12">CBA3103</strain>
    </source>
</reference>
<protein>
    <recommendedName>
        <fullName evidence="2">histidine kinase</fullName>
        <ecNumber evidence="2">2.7.13.3</ecNumber>
    </recommendedName>
</protein>
<dbReference type="Gene3D" id="3.30.565.10">
    <property type="entry name" value="Histidine kinase-like ATPase, C-terminal domain"/>
    <property type="match status" value="1"/>
</dbReference>
<dbReference type="RefSeq" id="WP_153573046.1">
    <property type="nucleotide sequence ID" value="NZ_CP045725.1"/>
</dbReference>
<dbReference type="GO" id="GO:0046983">
    <property type="term" value="F:protein dimerization activity"/>
    <property type="evidence" value="ECO:0007669"/>
    <property type="project" value="InterPro"/>
</dbReference>
<keyword evidence="9" id="KW-0812">Transmembrane</keyword>
<dbReference type="Proteomes" id="UP000386847">
    <property type="component" value="Chromosome"/>
</dbReference>
<dbReference type="GO" id="GO:0000155">
    <property type="term" value="F:phosphorelay sensor kinase activity"/>
    <property type="evidence" value="ECO:0007669"/>
    <property type="project" value="InterPro"/>
</dbReference>
<organism evidence="11 12">
    <name type="scientific">Raineyella fluvialis</name>
    <dbReference type="NCBI Taxonomy" id="2662261"/>
    <lineage>
        <taxon>Bacteria</taxon>
        <taxon>Bacillati</taxon>
        <taxon>Actinomycetota</taxon>
        <taxon>Actinomycetes</taxon>
        <taxon>Propionibacteriales</taxon>
        <taxon>Propionibacteriaceae</taxon>
        <taxon>Raineyella</taxon>
    </lineage>
</organism>
<dbReference type="GO" id="GO:0005524">
    <property type="term" value="F:ATP binding"/>
    <property type="evidence" value="ECO:0007669"/>
    <property type="project" value="UniProtKB-KW"/>
</dbReference>
<keyword evidence="8" id="KW-0902">Two-component regulatory system</keyword>
<dbReference type="PANTHER" id="PTHR24421:SF10">
    <property type="entry name" value="NITRATE_NITRITE SENSOR PROTEIN NARQ"/>
    <property type="match status" value="1"/>
</dbReference>
<evidence type="ECO:0000256" key="8">
    <source>
        <dbReference type="ARBA" id="ARBA00023012"/>
    </source>
</evidence>
<feature type="transmembrane region" description="Helical" evidence="9">
    <location>
        <begin position="50"/>
        <end position="68"/>
    </location>
</feature>
<evidence type="ECO:0000256" key="6">
    <source>
        <dbReference type="ARBA" id="ARBA00022777"/>
    </source>
</evidence>
<dbReference type="AlphaFoldDB" id="A0A5Q2FFF6"/>
<dbReference type="PANTHER" id="PTHR24421">
    <property type="entry name" value="NITRATE/NITRITE SENSOR PROTEIN NARX-RELATED"/>
    <property type="match status" value="1"/>
</dbReference>
<keyword evidence="9" id="KW-0472">Membrane</keyword>
<feature type="transmembrane region" description="Helical" evidence="9">
    <location>
        <begin position="74"/>
        <end position="104"/>
    </location>
</feature>
<keyword evidence="9" id="KW-1133">Transmembrane helix</keyword>
<dbReference type="InterPro" id="IPR011712">
    <property type="entry name" value="Sig_transdc_His_kin_sub3_dim/P"/>
</dbReference>
<evidence type="ECO:0000256" key="5">
    <source>
        <dbReference type="ARBA" id="ARBA00022741"/>
    </source>
</evidence>
<dbReference type="EC" id="2.7.13.3" evidence="2"/>
<dbReference type="SUPFAM" id="SSF55874">
    <property type="entry name" value="ATPase domain of HSP90 chaperone/DNA topoisomerase II/histidine kinase"/>
    <property type="match status" value="1"/>
</dbReference>
<proteinExistence type="predicted"/>
<dbReference type="EMBL" id="CP045725">
    <property type="protein sequence ID" value="QGF24517.1"/>
    <property type="molecule type" value="Genomic_DNA"/>
</dbReference>
<keyword evidence="4" id="KW-0808">Transferase</keyword>
<evidence type="ECO:0000256" key="4">
    <source>
        <dbReference type="ARBA" id="ARBA00022679"/>
    </source>
</evidence>
<keyword evidence="6" id="KW-0418">Kinase</keyword>
<dbReference type="GO" id="GO:0016020">
    <property type="term" value="C:membrane"/>
    <property type="evidence" value="ECO:0007669"/>
    <property type="project" value="InterPro"/>
</dbReference>
<name>A0A5Q2FFF6_9ACTN</name>
<sequence>MIRVARQLPAFLRDRPLAPWLRLSLAVLVTVSAVDDLTRGVAGGTAALDGPLIVFGTILMYAVLYLVLWRTTWAVLACLPLLVVVLITGDDVTGILTGALIVLLAPMTTSWLFTGLTWGLYLAWLVAASALHGPRWPQLFWPVLLMFFMAAALGTGVQGFQRGRAADRRRLTELREENLRIREDERAALARELHDVVAHELSIISLQITSRSRSEDPVELHRVLTSVQRSAHSALYELRLLVGLLREGGDDESDLGHLSDDTSVVRVVEQLHHQLGDLGFRADCVVPEAIDDLPATLTRTIIRILQEASTNIVKHAPKGSECAATIRLEPDAVVLTVVNTLGAHQVPVDLRLGPTGWGLRGIAERVDLLGGEFSAGPSGEQWLVRAAIPLADDVT</sequence>
<dbReference type="InterPro" id="IPR036890">
    <property type="entry name" value="HATPase_C_sf"/>
</dbReference>
<evidence type="ECO:0000256" key="3">
    <source>
        <dbReference type="ARBA" id="ARBA00022553"/>
    </source>
</evidence>
<dbReference type="KEGG" id="rain:Rai3103_13625"/>
<evidence type="ECO:0000256" key="9">
    <source>
        <dbReference type="SAM" id="Phobius"/>
    </source>
</evidence>
<keyword evidence="7" id="KW-0067">ATP-binding</keyword>
<dbReference type="CDD" id="cd16917">
    <property type="entry name" value="HATPase_UhpB-NarQ-NarX-like"/>
    <property type="match status" value="1"/>
</dbReference>
<feature type="transmembrane region" description="Helical" evidence="9">
    <location>
        <begin position="20"/>
        <end position="38"/>
    </location>
</feature>
<evidence type="ECO:0000256" key="7">
    <source>
        <dbReference type="ARBA" id="ARBA00022840"/>
    </source>
</evidence>
<dbReference type="Gene3D" id="1.20.5.1930">
    <property type="match status" value="1"/>
</dbReference>
<comment type="catalytic activity">
    <reaction evidence="1">
        <text>ATP + protein L-histidine = ADP + protein N-phospho-L-histidine.</text>
        <dbReference type="EC" id="2.7.13.3"/>
    </reaction>
</comment>
<evidence type="ECO:0000313" key="12">
    <source>
        <dbReference type="Proteomes" id="UP000386847"/>
    </source>
</evidence>
<evidence type="ECO:0000259" key="10">
    <source>
        <dbReference type="Pfam" id="PF07730"/>
    </source>
</evidence>
<feature type="domain" description="Signal transduction histidine kinase subgroup 3 dimerisation and phosphoacceptor" evidence="10">
    <location>
        <begin position="185"/>
        <end position="248"/>
    </location>
</feature>
<gene>
    <name evidence="11" type="ORF">Rai3103_13625</name>
</gene>
<feature type="transmembrane region" description="Helical" evidence="9">
    <location>
        <begin position="139"/>
        <end position="160"/>
    </location>
</feature>
<evidence type="ECO:0000256" key="2">
    <source>
        <dbReference type="ARBA" id="ARBA00012438"/>
    </source>
</evidence>
<dbReference type="Pfam" id="PF07730">
    <property type="entry name" value="HisKA_3"/>
    <property type="match status" value="1"/>
</dbReference>
<keyword evidence="3" id="KW-0597">Phosphoprotein</keyword>
<feature type="transmembrane region" description="Helical" evidence="9">
    <location>
        <begin position="111"/>
        <end position="133"/>
    </location>
</feature>
<evidence type="ECO:0000256" key="1">
    <source>
        <dbReference type="ARBA" id="ARBA00000085"/>
    </source>
</evidence>
<dbReference type="InterPro" id="IPR050482">
    <property type="entry name" value="Sensor_HK_TwoCompSys"/>
</dbReference>
<accession>A0A5Q2FFF6</accession>
<evidence type="ECO:0000313" key="11">
    <source>
        <dbReference type="EMBL" id="QGF24517.1"/>
    </source>
</evidence>
<keyword evidence="12" id="KW-1185">Reference proteome</keyword>